<dbReference type="Gene3D" id="1.25.40.10">
    <property type="entry name" value="Tetratricopeptide repeat domain"/>
    <property type="match status" value="5"/>
</dbReference>
<gene>
    <name evidence="4" type="primary">PCMP-H74</name>
    <name evidence="4" type="ORF">AXF42_Ash009140</name>
</gene>
<dbReference type="EMBL" id="KZ451993">
    <property type="protein sequence ID" value="PKA53644.1"/>
    <property type="molecule type" value="Genomic_DNA"/>
</dbReference>
<keyword evidence="4" id="KW-0378">Hydrolase</keyword>
<evidence type="ECO:0000313" key="5">
    <source>
        <dbReference type="Proteomes" id="UP000236161"/>
    </source>
</evidence>
<dbReference type="FunFam" id="1.25.40.10:FF:000677">
    <property type="entry name" value="Pentatricopeptide repeat-containing protein"/>
    <property type="match status" value="1"/>
</dbReference>
<dbReference type="OrthoDB" id="185373at2759"/>
<dbReference type="InterPro" id="IPR002885">
    <property type="entry name" value="PPR_rpt"/>
</dbReference>
<dbReference type="Proteomes" id="UP000236161">
    <property type="component" value="Unassembled WGS sequence"/>
</dbReference>
<dbReference type="NCBIfam" id="TIGR00756">
    <property type="entry name" value="PPR"/>
    <property type="match status" value="7"/>
</dbReference>
<dbReference type="InterPro" id="IPR032867">
    <property type="entry name" value="DYW_dom"/>
</dbReference>
<feature type="repeat" description="PPR" evidence="2">
    <location>
        <begin position="501"/>
        <end position="535"/>
    </location>
</feature>
<dbReference type="AlphaFoldDB" id="A0A2I0ADL7"/>
<dbReference type="PANTHER" id="PTHR47926:SF541">
    <property type="entry name" value="DYW DOMAIN-CONTAINING PROTEIN"/>
    <property type="match status" value="1"/>
</dbReference>
<dbReference type="EC" id="3.6.1.-" evidence="4"/>
<dbReference type="FunFam" id="1.25.40.10:FF:000566">
    <property type="entry name" value="Pentatricopeptide repeat-containing protein"/>
    <property type="match status" value="1"/>
</dbReference>
<protein>
    <submittedName>
        <fullName evidence="4">Pentatricopeptide repeat-containing protein</fullName>
        <ecNumber evidence="4">3.6.1.-</ecNumber>
    </submittedName>
</protein>
<dbReference type="GO" id="GO:0008270">
    <property type="term" value="F:zinc ion binding"/>
    <property type="evidence" value="ECO:0007669"/>
    <property type="project" value="InterPro"/>
</dbReference>
<organism evidence="4 5">
    <name type="scientific">Apostasia shenzhenica</name>
    <dbReference type="NCBI Taxonomy" id="1088818"/>
    <lineage>
        <taxon>Eukaryota</taxon>
        <taxon>Viridiplantae</taxon>
        <taxon>Streptophyta</taxon>
        <taxon>Embryophyta</taxon>
        <taxon>Tracheophyta</taxon>
        <taxon>Spermatophyta</taxon>
        <taxon>Magnoliopsida</taxon>
        <taxon>Liliopsida</taxon>
        <taxon>Asparagales</taxon>
        <taxon>Orchidaceae</taxon>
        <taxon>Apostasioideae</taxon>
        <taxon>Apostasia</taxon>
    </lineage>
</organism>
<dbReference type="PANTHER" id="PTHR47926">
    <property type="entry name" value="PENTATRICOPEPTIDE REPEAT-CONTAINING PROTEIN"/>
    <property type="match status" value="1"/>
</dbReference>
<feature type="repeat" description="PPR" evidence="2">
    <location>
        <begin position="404"/>
        <end position="434"/>
    </location>
</feature>
<dbReference type="Pfam" id="PF01535">
    <property type="entry name" value="PPR"/>
    <property type="match status" value="5"/>
</dbReference>
<name>A0A2I0ADL7_9ASPA</name>
<feature type="repeat" description="PPR" evidence="2">
    <location>
        <begin position="369"/>
        <end position="403"/>
    </location>
</feature>
<dbReference type="GO" id="GO:0009451">
    <property type="term" value="P:RNA modification"/>
    <property type="evidence" value="ECO:0007669"/>
    <property type="project" value="InterPro"/>
</dbReference>
<feature type="domain" description="DYW" evidence="3">
    <location>
        <begin position="716"/>
        <end position="808"/>
    </location>
</feature>
<dbReference type="Pfam" id="PF13041">
    <property type="entry name" value="PPR_2"/>
    <property type="match status" value="4"/>
</dbReference>
<accession>A0A2I0ADL7</accession>
<evidence type="ECO:0000259" key="3">
    <source>
        <dbReference type="Pfam" id="PF14432"/>
    </source>
</evidence>
<proteinExistence type="predicted"/>
<evidence type="ECO:0000313" key="4">
    <source>
        <dbReference type="EMBL" id="PKA53644.1"/>
    </source>
</evidence>
<feature type="repeat" description="PPR" evidence="2">
    <location>
        <begin position="233"/>
        <end position="263"/>
    </location>
</feature>
<feature type="repeat" description="PPR" evidence="2">
    <location>
        <begin position="264"/>
        <end position="298"/>
    </location>
</feature>
<dbReference type="GO" id="GO:0003723">
    <property type="term" value="F:RNA binding"/>
    <property type="evidence" value="ECO:0007669"/>
    <property type="project" value="InterPro"/>
</dbReference>
<dbReference type="InterPro" id="IPR011990">
    <property type="entry name" value="TPR-like_helical_dom_sf"/>
</dbReference>
<sequence>MRAGTFPFSLNAIQTSDVGEIAGSYAAYLQLFASLNSCLRYSLLLRGLRALHAHILASGFKPRKHILNRLIDLYSKYGDILSARRLFDSTPQPDVVARTCLINAYSNAGDIGLARQMFDETPIFYRDTVFYNAMISGYSRSGEGLPGVFVFRRMLRDGVPPDEYTFSGVLSAAAYLINLNLVLCQQLHCAAAKAGTGYSVTVLNALIALYCKCQSFVAASHAQKVFDEMLVRDELTWTTMVVGYVRRGDISAARQVFDVMEERFDVVWNAMISGYVHCEQFFEAFEIFRRMQSLQLPLDEFTYTSVLSACANAGLFWHGKAVHAKIIRHGPDFDPKSALPVKNVLVTLYSRCHKLELARRIFDGIQMKDTVSWNAMLSGYVNSGCICDAREVFEQMPRNSQLPWMVMISGLVQNGFSEEALKLFNRMRGENVKPCDYTYAGIFSACGDLGALQHGRQLHGKHIQLGYESSNSAGNALITMYAKCGALADAHLVFLEMPNVDSVSWNSIIAAFGHHGHGDEAIELYERMINEGIYPDKLTFLTILTACNHAGLVDEGLQYFRSMEQDYGISPGEDHYARLIDILGRAGRIEEAENVIRSMPFEAGSSIWESVLAGCRIRGNMDLAVYAADKLFKMIPQYHGTYVLLSNIYASFGRWEDVARVRKLMRDRGVKKEPGCSWIEVENMVHVFLVNDTTHPGLRQVFSFLEVLGAKMRKLGYVPDTRFVLQDVKSERKEYVLSTHSEKLAVVFGLLNMPVEATIRVLKNLRICGDCHNAILFMSMATEREIIVRDGKRFHHFKDGECSCGNFW</sequence>
<dbReference type="InterPro" id="IPR046960">
    <property type="entry name" value="PPR_At4g14850-like_plant"/>
</dbReference>
<evidence type="ECO:0000256" key="1">
    <source>
        <dbReference type="ARBA" id="ARBA00022737"/>
    </source>
</evidence>
<evidence type="ECO:0000256" key="2">
    <source>
        <dbReference type="PROSITE-ProRule" id="PRU00708"/>
    </source>
</evidence>
<dbReference type="Pfam" id="PF14432">
    <property type="entry name" value="DYW_deaminase"/>
    <property type="match status" value="1"/>
</dbReference>
<keyword evidence="5" id="KW-1185">Reference proteome</keyword>
<dbReference type="Pfam" id="PF20431">
    <property type="entry name" value="E_motif"/>
    <property type="match status" value="1"/>
</dbReference>
<dbReference type="InterPro" id="IPR046848">
    <property type="entry name" value="E_motif"/>
</dbReference>
<keyword evidence="1" id="KW-0677">Repeat</keyword>
<reference evidence="4 5" key="1">
    <citation type="journal article" date="2017" name="Nature">
        <title>The Apostasia genome and the evolution of orchids.</title>
        <authorList>
            <person name="Zhang G.Q."/>
            <person name="Liu K.W."/>
            <person name="Li Z."/>
            <person name="Lohaus R."/>
            <person name="Hsiao Y.Y."/>
            <person name="Niu S.C."/>
            <person name="Wang J.Y."/>
            <person name="Lin Y.C."/>
            <person name="Xu Q."/>
            <person name="Chen L.J."/>
            <person name="Yoshida K."/>
            <person name="Fujiwara S."/>
            <person name="Wang Z.W."/>
            <person name="Zhang Y.Q."/>
            <person name="Mitsuda N."/>
            <person name="Wang M."/>
            <person name="Liu G.H."/>
            <person name="Pecoraro L."/>
            <person name="Huang H.X."/>
            <person name="Xiao X.J."/>
            <person name="Lin M."/>
            <person name="Wu X.Y."/>
            <person name="Wu W.L."/>
            <person name="Chen Y.Y."/>
            <person name="Chang S.B."/>
            <person name="Sakamoto S."/>
            <person name="Ohme-Takagi M."/>
            <person name="Yagi M."/>
            <person name="Zeng S.J."/>
            <person name="Shen C.Y."/>
            <person name="Yeh C.M."/>
            <person name="Luo Y.B."/>
            <person name="Tsai W.C."/>
            <person name="Van de Peer Y."/>
            <person name="Liu Z.J."/>
        </authorList>
    </citation>
    <scope>NUCLEOTIDE SEQUENCE [LARGE SCALE GENOMIC DNA]</scope>
    <source>
        <strain evidence="5">cv. Shenzhen</strain>
        <tissue evidence="4">Stem</tissue>
    </source>
</reference>
<dbReference type="PROSITE" id="PS51375">
    <property type="entry name" value="PPR"/>
    <property type="match status" value="6"/>
</dbReference>
<feature type="repeat" description="PPR" evidence="2">
    <location>
        <begin position="127"/>
        <end position="161"/>
    </location>
</feature>
<dbReference type="GO" id="GO:0016787">
    <property type="term" value="F:hydrolase activity"/>
    <property type="evidence" value="ECO:0007669"/>
    <property type="project" value="UniProtKB-KW"/>
</dbReference>